<feature type="binding site" evidence="11">
    <location>
        <position position="106"/>
    </location>
    <ligand>
        <name>S-adenosyl-L-methionine</name>
        <dbReference type="ChEBI" id="CHEBI:59789"/>
    </ligand>
</feature>
<sequence>MLSINLRCCVRSLLSFSRSRFVFQNHFSHNCAPAMSGSDFTAPSEDEQKFYQKAEDYWANVSSDVDGMLGGFAQLHTPDVNDSRKFLTDLRSKGLLMSTGRAIDCGCGIGRIAKHLLLPMFKVVDMVDVTEQFIDGSKKYLGQDDSRVGMKFTEGLQTFEPTENFYDVIWIQWVTGHLTDEHFMEFFRRCKTALRQGGVIVFKDNISGAGKPIFDAEDNSWTRPLTDVLDLFAKTGLEVVLSKKQTNFPKGMYEVRMIALK</sequence>
<dbReference type="GO" id="GO:0005737">
    <property type="term" value="C:cytoplasm"/>
    <property type="evidence" value="ECO:0007669"/>
    <property type="project" value="TreeGrafter"/>
</dbReference>
<evidence type="ECO:0000256" key="2">
    <source>
        <dbReference type="ARBA" id="ARBA00022603"/>
    </source>
</evidence>
<dbReference type="CDD" id="cd02440">
    <property type="entry name" value="AdoMet_MTases"/>
    <property type="match status" value="1"/>
</dbReference>
<dbReference type="PANTHER" id="PTHR12753:SF0">
    <property type="entry name" value="ALPHA N-TERMINAL PROTEIN METHYLTRANSFERASE 1"/>
    <property type="match status" value="1"/>
</dbReference>
<keyword evidence="4 11" id="KW-0949">S-adenosyl-L-methionine</keyword>
<reference evidence="12 13" key="1">
    <citation type="journal article" date="2015" name="Genome Biol.">
        <title>Comparative genomics of Steinernema reveals deeply conserved gene regulatory networks.</title>
        <authorList>
            <person name="Dillman A.R."/>
            <person name="Macchietto M."/>
            <person name="Porter C.F."/>
            <person name="Rogers A."/>
            <person name="Williams B."/>
            <person name="Antoshechkin I."/>
            <person name="Lee M.M."/>
            <person name="Goodwin Z."/>
            <person name="Lu X."/>
            <person name="Lewis E.E."/>
            <person name="Goodrich-Blair H."/>
            <person name="Stock S.P."/>
            <person name="Adams B.J."/>
            <person name="Sternberg P.W."/>
            <person name="Mortazavi A."/>
        </authorList>
    </citation>
    <scope>NUCLEOTIDE SEQUENCE [LARGE SCALE GENOMIC DNA]</scope>
    <source>
        <strain evidence="12 13">ALL</strain>
    </source>
</reference>
<gene>
    <name evidence="12" type="ORF">L596_014823</name>
</gene>
<dbReference type="InterPro" id="IPR008576">
    <property type="entry name" value="MeTrfase_NTM1"/>
</dbReference>
<comment type="caution">
    <text evidence="12">The sequence shown here is derived from an EMBL/GenBank/DDBJ whole genome shotgun (WGS) entry which is preliminary data.</text>
</comment>
<feature type="binding site" evidence="11">
    <location>
        <position position="172"/>
    </location>
    <ligand>
        <name>S-adenosyl-L-methionine</name>
        <dbReference type="ChEBI" id="CHEBI:59789"/>
    </ligand>
</feature>
<evidence type="ECO:0000256" key="5">
    <source>
        <dbReference type="ARBA" id="ARBA00039112"/>
    </source>
</evidence>
<reference evidence="12 13" key="2">
    <citation type="journal article" date="2019" name="G3 (Bethesda)">
        <title>Hybrid Assembly of the Genome of the Entomopathogenic Nematode Steinernema carpocapsae Identifies the X-Chromosome.</title>
        <authorList>
            <person name="Serra L."/>
            <person name="Macchietto M."/>
            <person name="Macias-Munoz A."/>
            <person name="McGill C.J."/>
            <person name="Rodriguez I.M."/>
            <person name="Rodriguez B."/>
            <person name="Murad R."/>
            <person name="Mortazavi A."/>
        </authorList>
    </citation>
    <scope>NUCLEOTIDE SEQUENCE [LARGE SCALE GENOMIC DNA]</scope>
    <source>
        <strain evidence="12 13">ALL</strain>
    </source>
</reference>
<dbReference type="PANTHER" id="PTHR12753">
    <property type="entry name" value="AD-003 - RELATED"/>
    <property type="match status" value="1"/>
</dbReference>
<dbReference type="STRING" id="34508.A0A4U5NDA4"/>
<dbReference type="Pfam" id="PF05891">
    <property type="entry name" value="Methyltransf_PK"/>
    <property type="match status" value="1"/>
</dbReference>
<dbReference type="EMBL" id="AZBU02000004">
    <property type="protein sequence ID" value="TKR80818.1"/>
    <property type="molecule type" value="Genomic_DNA"/>
</dbReference>
<dbReference type="Gene3D" id="3.40.50.150">
    <property type="entry name" value="Vaccinia Virus protein VP39"/>
    <property type="match status" value="1"/>
</dbReference>
<dbReference type="OrthoDB" id="1298661at2759"/>
<comment type="catalytic activity">
    <reaction evidence="8">
        <text>N-terminal L-seryl-L-prolyl-L-lysyl-[protein] + 3 S-adenosyl-L-methionine = N-terminal N,N,N-trimethyl-L-seryl-L-prolyl-L-lysyl-[protein] + 3 S-adenosyl-L-homocysteine + 3 H(+)</text>
        <dbReference type="Rhea" id="RHEA:54724"/>
        <dbReference type="Rhea" id="RHEA-COMP:13789"/>
        <dbReference type="Rhea" id="RHEA-COMP:13973"/>
        <dbReference type="ChEBI" id="CHEBI:15378"/>
        <dbReference type="ChEBI" id="CHEBI:57856"/>
        <dbReference type="ChEBI" id="CHEBI:59789"/>
        <dbReference type="ChEBI" id="CHEBI:138061"/>
        <dbReference type="ChEBI" id="CHEBI:138317"/>
        <dbReference type="EC" id="2.1.1.244"/>
    </reaction>
</comment>
<keyword evidence="2" id="KW-0489">Methyltransferase</keyword>
<accession>A0A4U5NDA4</accession>
<dbReference type="GO" id="GO:0032259">
    <property type="term" value="P:methylation"/>
    <property type="evidence" value="ECO:0007669"/>
    <property type="project" value="UniProtKB-KW"/>
</dbReference>
<evidence type="ECO:0000256" key="4">
    <source>
        <dbReference type="ARBA" id="ARBA00022691"/>
    </source>
</evidence>
<dbReference type="AlphaFoldDB" id="A0A4U5NDA4"/>
<evidence type="ECO:0000256" key="1">
    <source>
        <dbReference type="ARBA" id="ARBA00009059"/>
    </source>
</evidence>
<comment type="catalytic activity">
    <reaction evidence="9">
        <text>N-terminal L-prolyl-L-prolyl-L-lysyl-[protein] + 2 S-adenosyl-L-methionine = N-terminal N,N-dimethyl-L-prolyl-L-prolyl-L-lysyl-[protein] + 2 S-adenosyl-L-homocysteine + 2 H(+)</text>
        <dbReference type="Rhea" id="RHEA:54736"/>
        <dbReference type="Rhea" id="RHEA-COMP:13787"/>
        <dbReference type="Rhea" id="RHEA-COMP:13974"/>
        <dbReference type="ChEBI" id="CHEBI:15378"/>
        <dbReference type="ChEBI" id="CHEBI:57856"/>
        <dbReference type="ChEBI" id="CHEBI:59789"/>
        <dbReference type="ChEBI" id="CHEBI:138059"/>
        <dbReference type="ChEBI" id="CHEBI:138318"/>
        <dbReference type="EC" id="2.1.1.244"/>
    </reaction>
</comment>
<keyword evidence="13" id="KW-1185">Reference proteome</keyword>
<evidence type="ECO:0000256" key="3">
    <source>
        <dbReference type="ARBA" id="ARBA00022679"/>
    </source>
</evidence>
<keyword evidence="3" id="KW-0808">Transferase</keyword>
<evidence type="ECO:0000313" key="12">
    <source>
        <dbReference type="EMBL" id="TKR80818.1"/>
    </source>
</evidence>
<evidence type="ECO:0000256" key="9">
    <source>
        <dbReference type="ARBA" id="ARBA00047885"/>
    </source>
</evidence>
<evidence type="ECO:0000256" key="10">
    <source>
        <dbReference type="ARBA" id="ARBA00048167"/>
    </source>
</evidence>
<dbReference type="EC" id="2.1.1.244" evidence="5"/>
<evidence type="ECO:0000313" key="13">
    <source>
        <dbReference type="Proteomes" id="UP000298663"/>
    </source>
</evidence>
<name>A0A4U5NDA4_STECR</name>
<evidence type="ECO:0000256" key="8">
    <source>
        <dbReference type="ARBA" id="ARBA00047306"/>
    </source>
</evidence>
<comment type="similarity">
    <text evidence="1">Belongs to the methyltransferase superfamily. NTM1 family.</text>
</comment>
<organism evidence="12 13">
    <name type="scientific">Steinernema carpocapsae</name>
    <name type="common">Entomopathogenic nematode</name>
    <dbReference type="NCBI Taxonomy" id="34508"/>
    <lineage>
        <taxon>Eukaryota</taxon>
        <taxon>Metazoa</taxon>
        <taxon>Ecdysozoa</taxon>
        <taxon>Nematoda</taxon>
        <taxon>Chromadorea</taxon>
        <taxon>Rhabditida</taxon>
        <taxon>Tylenchina</taxon>
        <taxon>Panagrolaimomorpha</taxon>
        <taxon>Strongyloidoidea</taxon>
        <taxon>Steinernematidae</taxon>
        <taxon>Steinernema</taxon>
    </lineage>
</organism>
<protein>
    <recommendedName>
        <fullName evidence="6">Alpha N-terminal protein methyltransferase 1</fullName>
        <ecNumber evidence="5">2.1.1.244</ecNumber>
    </recommendedName>
    <alternativeName>
        <fullName evidence="7">X-Pro-Lys N-terminal protein methyltransferase 1</fullName>
    </alternativeName>
</protein>
<evidence type="ECO:0000256" key="11">
    <source>
        <dbReference type="PIRSR" id="PIRSR016958-1"/>
    </source>
</evidence>
<evidence type="ECO:0000256" key="6">
    <source>
        <dbReference type="ARBA" id="ARBA00039449"/>
    </source>
</evidence>
<proteinExistence type="inferred from homology"/>
<feature type="binding site" evidence="11">
    <location>
        <position position="111"/>
    </location>
    <ligand>
        <name>S-adenosyl-L-methionine</name>
        <dbReference type="ChEBI" id="CHEBI:59789"/>
    </ligand>
</feature>
<dbReference type="GO" id="GO:0071885">
    <property type="term" value="F:N-terminal protein N-methyltransferase activity"/>
    <property type="evidence" value="ECO:0007669"/>
    <property type="project" value="UniProtKB-EC"/>
</dbReference>
<comment type="catalytic activity">
    <reaction evidence="10">
        <text>N-terminal L-alanyl-L-prolyl-L-lysyl-[protein] + 3 S-adenosyl-L-methionine = N-terminal N,N,N-trimethyl-L-alanyl-L-prolyl-L-lysyl-[protein] + 3 S-adenosyl-L-homocysteine + 3 H(+)</text>
        <dbReference type="Rhea" id="RHEA:54712"/>
        <dbReference type="Rhea" id="RHEA-COMP:13785"/>
        <dbReference type="Rhea" id="RHEA-COMP:13971"/>
        <dbReference type="ChEBI" id="CHEBI:15378"/>
        <dbReference type="ChEBI" id="CHEBI:57856"/>
        <dbReference type="ChEBI" id="CHEBI:59789"/>
        <dbReference type="ChEBI" id="CHEBI:138057"/>
        <dbReference type="ChEBI" id="CHEBI:138315"/>
        <dbReference type="EC" id="2.1.1.244"/>
    </reaction>
</comment>
<dbReference type="SUPFAM" id="SSF53335">
    <property type="entry name" value="S-adenosyl-L-methionine-dependent methyltransferases"/>
    <property type="match status" value="1"/>
</dbReference>
<dbReference type="Proteomes" id="UP000298663">
    <property type="component" value="Unassembled WGS sequence"/>
</dbReference>
<feature type="binding site" evidence="11">
    <location>
        <begin position="156"/>
        <end position="157"/>
    </location>
    <ligand>
        <name>S-adenosyl-L-methionine</name>
        <dbReference type="ChEBI" id="CHEBI:59789"/>
    </ligand>
</feature>
<evidence type="ECO:0000256" key="7">
    <source>
        <dbReference type="ARBA" id="ARBA00043129"/>
    </source>
</evidence>
<dbReference type="PIRSF" id="PIRSF016958">
    <property type="entry name" value="DUF858_MeTrfase_lik"/>
    <property type="match status" value="1"/>
</dbReference>
<dbReference type="FunFam" id="3.40.50.150:FF:000025">
    <property type="entry name" value="N-terminal Xaa-Pro-Lys N-methyltransferase 1"/>
    <property type="match status" value="1"/>
</dbReference>
<feature type="binding site" evidence="11">
    <location>
        <begin position="128"/>
        <end position="130"/>
    </location>
    <ligand>
        <name>S-adenosyl-L-methionine</name>
        <dbReference type="ChEBI" id="CHEBI:59789"/>
    </ligand>
</feature>
<dbReference type="InterPro" id="IPR029063">
    <property type="entry name" value="SAM-dependent_MTases_sf"/>
</dbReference>